<dbReference type="EMBL" id="BKCJ011842026">
    <property type="protein sequence ID" value="GFD57529.1"/>
    <property type="molecule type" value="Genomic_DNA"/>
</dbReference>
<reference evidence="2" key="1">
    <citation type="journal article" date="2019" name="Sci. Rep.">
        <title>Draft genome of Tanacetum cinerariifolium, the natural source of mosquito coil.</title>
        <authorList>
            <person name="Yamashiro T."/>
            <person name="Shiraishi A."/>
            <person name="Satake H."/>
            <person name="Nakayama K."/>
        </authorList>
    </citation>
    <scope>NUCLEOTIDE SEQUENCE</scope>
</reference>
<proteinExistence type="predicted"/>
<gene>
    <name evidence="2" type="ORF">Tci_929498</name>
</gene>
<dbReference type="AlphaFoldDB" id="A0A699XCV1"/>
<feature type="region of interest" description="Disordered" evidence="1">
    <location>
        <begin position="1"/>
        <end position="34"/>
    </location>
</feature>
<comment type="caution">
    <text evidence="2">The sequence shown here is derived from an EMBL/GenBank/DDBJ whole genome shotgun (WGS) entry which is preliminary data.</text>
</comment>
<organism evidence="2">
    <name type="scientific">Tanacetum cinerariifolium</name>
    <name type="common">Dalmatian daisy</name>
    <name type="synonym">Chrysanthemum cinerariifolium</name>
    <dbReference type="NCBI Taxonomy" id="118510"/>
    <lineage>
        <taxon>Eukaryota</taxon>
        <taxon>Viridiplantae</taxon>
        <taxon>Streptophyta</taxon>
        <taxon>Embryophyta</taxon>
        <taxon>Tracheophyta</taxon>
        <taxon>Spermatophyta</taxon>
        <taxon>Magnoliopsida</taxon>
        <taxon>eudicotyledons</taxon>
        <taxon>Gunneridae</taxon>
        <taxon>Pentapetalae</taxon>
        <taxon>asterids</taxon>
        <taxon>campanulids</taxon>
        <taxon>Asterales</taxon>
        <taxon>Asteraceae</taxon>
        <taxon>Asteroideae</taxon>
        <taxon>Anthemideae</taxon>
        <taxon>Anthemidinae</taxon>
        <taxon>Tanacetum</taxon>
    </lineage>
</organism>
<protein>
    <submittedName>
        <fullName evidence="2">Uncharacterized protein</fullName>
    </submittedName>
</protein>
<accession>A0A699XCV1</accession>
<feature type="non-terminal residue" evidence="2">
    <location>
        <position position="1"/>
    </location>
</feature>
<evidence type="ECO:0000256" key="1">
    <source>
        <dbReference type="SAM" id="MobiDB-lite"/>
    </source>
</evidence>
<name>A0A699XCV1_TANCI</name>
<evidence type="ECO:0000313" key="2">
    <source>
        <dbReference type="EMBL" id="GFD57529.1"/>
    </source>
</evidence>
<feature type="compositionally biased region" description="Low complexity" evidence="1">
    <location>
        <begin position="1"/>
        <end position="17"/>
    </location>
</feature>
<sequence length="76" mass="8143">QDNAKATPEPTTAKTAAVRPAKPKLRPSGVNQNGPIWGFFDTIPETPTKVVVVDYDAEALGEALNDRSPPRVTTEV</sequence>